<evidence type="ECO:0000313" key="2">
    <source>
        <dbReference type="Proteomes" id="UP001187192"/>
    </source>
</evidence>
<dbReference type="EMBL" id="BTGU01000086">
    <property type="protein sequence ID" value="GMN59326.1"/>
    <property type="molecule type" value="Genomic_DNA"/>
</dbReference>
<dbReference type="AlphaFoldDB" id="A0AA88DQ67"/>
<organism evidence="1 2">
    <name type="scientific">Ficus carica</name>
    <name type="common">Common fig</name>
    <dbReference type="NCBI Taxonomy" id="3494"/>
    <lineage>
        <taxon>Eukaryota</taxon>
        <taxon>Viridiplantae</taxon>
        <taxon>Streptophyta</taxon>
        <taxon>Embryophyta</taxon>
        <taxon>Tracheophyta</taxon>
        <taxon>Spermatophyta</taxon>
        <taxon>Magnoliopsida</taxon>
        <taxon>eudicotyledons</taxon>
        <taxon>Gunneridae</taxon>
        <taxon>Pentapetalae</taxon>
        <taxon>rosids</taxon>
        <taxon>fabids</taxon>
        <taxon>Rosales</taxon>
        <taxon>Moraceae</taxon>
        <taxon>Ficeae</taxon>
        <taxon>Ficus</taxon>
    </lineage>
</organism>
<protein>
    <submittedName>
        <fullName evidence="1">Uncharacterized protein</fullName>
    </submittedName>
</protein>
<gene>
    <name evidence="1" type="ORF">TIFTF001_028419</name>
</gene>
<dbReference type="Proteomes" id="UP001187192">
    <property type="component" value="Unassembled WGS sequence"/>
</dbReference>
<reference evidence="1" key="1">
    <citation type="submission" date="2023-07" db="EMBL/GenBank/DDBJ databases">
        <title>draft genome sequence of fig (Ficus carica).</title>
        <authorList>
            <person name="Takahashi T."/>
            <person name="Nishimura K."/>
        </authorList>
    </citation>
    <scope>NUCLEOTIDE SEQUENCE</scope>
</reference>
<accession>A0AA88DQ67</accession>
<name>A0AA88DQ67_FICCA</name>
<evidence type="ECO:0000313" key="1">
    <source>
        <dbReference type="EMBL" id="GMN59326.1"/>
    </source>
</evidence>
<sequence length="56" mass="5892">MPLLEMKPPPLGGGCSSRLVNLGVVATQPKKSQSNLHFAKSRSVKSAIVTGNPSKF</sequence>
<keyword evidence="2" id="KW-1185">Reference proteome</keyword>
<proteinExistence type="predicted"/>
<comment type="caution">
    <text evidence="1">The sequence shown here is derived from an EMBL/GenBank/DDBJ whole genome shotgun (WGS) entry which is preliminary data.</text>
</comment>